<feature type="domain" description="PPIase FKBP-type" evidence="8">
    <location>
        <begin position="79"/>
        <end position="164"/>
    </location>
</feature>
<accession>A0A972FAE5</accession>
<comment type="similarity">
    <text evidence="2 6">Belongs to the FKBP-type PPIase family.</text>
</comment>
<dbReference type="InterPro" id="IPR001179">
    <property type="entry name" value="PPIase_FKBP_dom"/>
</dbReference>
<dbReference type="AlphaFoldDB" id="A0A972FAE5"/>
<dbReference type="PANTHER" id="PTHR43811">
    <property type="entry name" value="FKBP-TYPE PEPTIDYL-PROLYL CIS-TRANS ISOMERASE FKPA"/>
    <property type="match status" value="1"/>
</dbReference>
<dbReference type="Proteomes" id="UP000599523">
    <property type="component" value="Unassembled WGS sequence"/>
</dbReference>
<evidence type="ECO:0000259" key="8">
    <source>
        <dbReference type="PROSITE" id="PS50059"/>
    </source>
</evidence>
<dbReference type="PROSITE" id="PS50059">
    <property type="entry name" value="FKBP_PPIASE"/>
    <property type="match status" value="1"/>
</dbReference>
<sequence length="183" mass="19822">MLRTILFSLAALVVLMFAARGCGLTPEQVESQLLLADLNAEEGAAYRGANRARPGVIEMPDGLQVEWLAKGEGVVPEASDWVMVHYRGLHVDGRVFQDSIRRGDPAVVPIDRVIEGWRRALTSMPVGSTVRLVIPPDLAYGRAGGGVIGPEETLVFELFLLDVVDAPVTSERTPDQQPVPGLR</sequence>
<evidence type="ECO:0000256" key="3">
    <source>
        <dbReference type="ARBA" id="ARBA00023110"/>
    </source>
</evidence>
<reference evidence="9" key="1">
    <citation type="submission" date="2019-12" db="EMBL/GenBank/DDBJ databases">
        <title>Comparative genomics gives insights into the taxonomy of the Azoarcus-Aromatoleum group and reveals separate origins of nif in the plant-associated Azoarcus and non-plant-associated Aromatoleum sub-groups.</title>
        <authorList>
            <person name="Lafos M."/>
            <person name="Maluk M."/>
            <person name="Batista M."/>
            <person name="Junghare M."/>
            <person name="Carmona M."/>
            <person name="Faoro H."/>
            <person name="Cruz L.M."/>
            <person name="Battistoni F."/>
            <person name="De Souza E."/>
            <person name="Pedrosa F."/>
            <person name="Chen W.-M."/>
            <person name="Poole P.S."/>
            <person name="Dixon R.A."/>
            <person name="James E.K."/>
        </authorList>
    </citation>
    <scope>NUCLEOTIDE SEQUENCE</scope>
    <source>
        <strain evidence="9">NSC3</strain>
    </source>
</reference>
<proteinExistence type="inferred from homology"/>
<evidence type="ECO:0000256" key="7">
    <source>
        <dbReference type="SAM" id="SignalP"/>
    </source>
</evidence>
<comment type="caution">
    <text evidence="9">The sequence shown here is derived from an EMBL/GenBank/DDBJ whole genome shotgun (WGS) entry which is preliminary data.</text>
</comment>
<feature type="chain" id="PRO_5037271048" description="Peptidyl-prolyl cis-trans isomerase" evidence="7">
    <location>
        <begin position="19"/>
        <end position="183"/>
    </location>
</feature>
<keyword evidence="10" id="KW-1185">Reference proteome</keyword>
<dbReference type="RefSeq" id="WP_168989498.1">
    <property type="nucleotide sequence ID" value="NZ_CAWPHM010000072.1"/>
</dbReference>
<evidence type="ECO:0000313" key="9">
    <source>
        <dbReference type="EMBL" id="NMG04865.1"/>
    </source>
</evidence>
<dbReference type="Gene3D" id="3.10.50.40">
    <property type="match status" value="1"/>
</dbReference>
<keyword evidence="7" id="KW-0732">Signal</keyword>
<evidence type="ECO:0000256" key="5">
    <source>
        <dbReference type="PROSITE-ProRule" id="PRU00277"/>
    </source>
</evidence>
<evidence type="ECO:0000256" key="4">
    <source>
        <dbReference type="ARBA" id="ARBA00023235"/>
    </source>
</evidence>
<evidence type="ECO:0000256" key="1">
    <source>
        <dbReference type="ARBA" id="ARBA00000971"/>
    </source>
</evidence>
<comment type="catalytic activity">
    <reaction evidence="1 5 6">
        <text>[protein]-peptidylproline (omega=180) = [protein]-peptidylproline (omega=0)</text>
        <dbReference type="Rhea" id="RHEA:16237"/>
        <dbReference type="Rhea" id="RHEA-COMP:10747"/>
        <dbReference type="Rhea" id="RHEA-COMP:10748"/>
        <dbReference type="ChEBI" id="CHEBI:83833"/>
        <dbReference type="ChEBI" id="CHEBI:83834"/>
        <dbReference type="EC" id="5.2.1.8"/>
    </reaction>
</comment>
<dbReference type="Pfam" id="PF00254">
    <property type="entry name" value="FKBP_C"/>
    <property type="match status" value="1"/>
</dbReference>
<dbReference type="EC" id="5.2.1.8" evidence="6"/>
<evidence type="ECO:0000256" key="6">
    <source>
        <dbReference type="RuleBase" id="RU003915"/>
    </source>
</evidence>
<gene>
    <name evidence="9" type="ORF">GPA21_18085</name>
</gene>
<organism evidence="9 10">
    <name type="scientific">Azoarcus taiwanensis</name>
    <dbReference type="NCBI Taxonomy" id="666964"/>
    <lineage>
        <taxon>Bacteria</taxon>
        <taxon>Pseudomonadati</taxon>
        <taxon>Pseudomonadota</taxon>
        <taxon>Betaproteobacteria</taxon>
        <taxon>Rhodocyclales</taxon>
        <taxon>Zoogloeaceae</taxon>
        <taxon>Azoarcus</taxon>
    </lineage>
</organism>
<protein>
    <recommendedName>
        <fullName evidence="6">Peptidyl-prolyl cis-trans isomerase</fullName>
        <ecNumber evidence="6">5.2.1.8</ecNumber>
    </recommendedName>
</protein>
<dbReference type="InterPro" id="IPR046357">
    <property type="entry name" value="PPIase_dom_sf"/>
</dbReference>
<dbReference type="PANTHER" id="PTHR43811:SF23">
    <property type="entry name" value="FKBP-TYPE 22 KDA PEPTIDYL-PROLYL CIS-TRANS ISOMERASE"/>
    <property type="match status" value="1"/>
</dbReference>
<keyword evidence="4 5" id="KW-0413">Isomerase</keyword>
<name>A0A972FAE5_9RHOO</name>
<evidence type="ECO:0000256" key="2">
    <source>
        <dbReference type="ARBA" id="ARBA00006577"/>
    </source>
</evidence>
<keyword evidence="3 5" id="KW-0697">Rotamase</keyword>
<evidence type="ECO:0000313" key="10">
    <source>
        <dbReference type="Proteomes" id="UP000599523"/>
    </source>
</evidence>
<dbReference type="EMBL" id="WTVM01000165">
    <property type="protein sequence ID" value="NMG04865.1"/>
    <property type="molecule type" value="Genomic_DNA"/>
</dbReference>
<feature type="signal peptide" evidence="7">
    <location>
        <begin position="1"/>
        <end position="18"/>
    </location>
</feature>
<dbReference type="SUPFAM" id="SSF54534">
    <property type="entry name" value="FKBP-like"/>
    <property type="match status" value="1"/>
</dbReference>
<dbReference type="GO" id="GO:0003755">
    <property type="term" value="F:peptidyl-prolyl cis-trans isomerase activity"/>
    <property type="evidence" value="ECO:0007669"/>
    <property type="project" value="UniProtKB-UniRule"/>
</dbReference>